<feature type="transmembrane region" description="Helical" evidence="7">
    <location>
        <begin position="12"/>
        <end position="30"/>
    </location>
</feature>
<keyword evidence="4 7" id="KW-0812">Transmembrane</keyword>
<dbReference type="GO" id="GO:0005886">
    <property type="term" value="C:plasma membrane"/>
    <property type="evidence" value="ECO:0007669"/>
    <property type="project" value="UniProtKB-SubCell"/>
</dbReference>
<dbReference type="GO" id="GO:0071916">
    <property type="term" value="F:dipeptide transmembrane transporter activity"/>
    <property type="evidence" value="ECO:0007669"/>
    <property type="project" value="TreeGrafter"/>
</dbReference>
<feature type="transmembrane region" description="Helical" evidence="7">
    <location>
        <begin position="281"/>
        <end position="307"/>
    </location>
</feature>
<dbReference type="EMBL" id="DWWB01000036">
    <property type="protein sequence ID" value="HJC66456.1"/>
    <property type="molecule type" value="Genomic_DNA"/>
</dbReference>
<comment type="subcellular location">
    <subcellularLocation>
        <location evidence="1 7">Cell membrane</location>
        <topology evidence="1 7">Multi-pass membrane protein</topology>
    </subcellularLocation>
</comment>
<evidence type="ECO:0000256" key="4">
    <source>
        <dbReference type="ARBA" id="ARBA00022692"/>
    </source>
</evidence>
<dbReference type="PROSITE" id="PS50928">
    <property type="entry name" value="ABC_TM1"/>
    <property type="match status" value="1"/>
</dbReference>
<feature type="transmembrane region" description="Helical" evidence="7">
    <location>
        <begin position="176"/>
        <end position="195"/>
    </location>
</feature>
<dbReference type="AlphaFoldDB" id="A0A9D2PVG3"/>
<dbReference type="Gene3D" id="1.10.3720.10">
    <property type="entry name" value="MetI-like"/>
    <property type="match status" value="1"/>
</dbReference>
<keyword evidence="5 7" id="KW-1133">Transmembrane helix</keyword>
<evidence type="ECO:0000256" key="5">
    <source>
        <dbReference type="ARBA" id="ARBA00022989"/>
    </source>
</evidence>
<keyword evidence="2 7" id="KW-0813">Transport</keyword>
<dbReference type="CDD" id="cd06261">
    <property type="entry name" value="TM_PBP2"/>
    <property type="match status" value="1"/>
</dbReference>
<reference evidence="9" key="2">
    <citation type="submission" date="2021-04" db="EMBL/GenBank/DDBJ databases">
        <authorList>
            <person name="Gilroy R."/>
        </authorList>
    </citation>
    <scope>NUCLEOTIDE SEQUENCE</scope>
    <source>
        <strain evidence="9">CHK198-12963</strain>
    </source>
</reference>
<comment type="caution">
    <text evidence="9">The sequence shown here is derived from an EMBL/GenBank/DDBJ whole genome shotgun (WGS) entry which is preliminary data.</text>
</comment>
<evidence type="ECO:0000256" key="1">
    <source>
        <dbReference type="ARBA" id="ARBA00004651"/>
    </source>
</evidence>
<evidence type="ECO:0000256" key="2">
    <source>
        <dbReference type="ARBA" id="ARBA00022448"/>
    </source>
</evidence>
<dbReference type="PANTHER" id="PTHR43163">
    <property type="entry name" value="DIPEPTIDE TRANSPORT SYSTEM PERMEASE PROTEIN DPPB-RELATED"/>
    <property type="match status" value="1"/>
</dbReference>
<evidence type="ECO:0000313" key="9">
    <source>
        <dbReference type="EMBL" id="HJC66456.1"/>
    </source>
</evidence>
<evidence type="ECO:0000256" key="6">
    <source>
        <dbReference type="ARBA" id="ARBA00023136"/>
    </source>
</evidence>
<organism evidence="9 10">
    <name type="scientific">Candidatus Enterocloster excrementigallinarum</name>
    <dbReference type="NCBI Taxonomy" id="2838558"/>
    <lineage>
        <taxon>Bacteria</taxon>
        <taxon>Bacillati</taxon>
        <taxon>Bacillota</taxon>
        <taxon>Clostridia</taxon>
        <taxon>Lachnospirales</taxon>
        <taxon>Lachnospiraceae</taxon>
        <taxon>Enterocloster</taxon>
    </lineage>
</organism>
<dbReference type="InterPro" id="IPR000515">
    <property type="entry name" value="MetI-like"/>
</dbReference>
<dbReference type="InterPro" id="IPR045621">
    <property type="entry name" value="BPD_transp_1_N"/>
</dbReference>
<gene>
    <name evidence="9" type="ORF">H9931_07030</name>
</gene>
<reference evidence="9" key="1">
    <citation type="journal article" date="2021" name="PeerJ">
        <title>Extensive microbial diversity within the chicken gut microbiome revealed by metagenomics and culture.</title>
        <authorList>
            <person name="Gilroy R."/>
            <person name="Ravi A."/>
            <person name="Getino M."/>
            <person name="Pursley I."/>
            <person name="Horton D.L."/>
            <person name="Alikhan N.F."/>
            <person name="Baker D."/>
            <person name="Gharbi K."/>
            <person name="Hall N."/>
            <person name="Watson M."/>
            <person name="Adriaenssens E.M."/>
            <person name="Foster-Nyarko E."/>
            <person name="Jarju S."/>
            <person name="Secka A."/>
            <person name="Antonio M."/>
            <person name="Oren A."/>
            <person name="Chaudhuri R.R."/>
            <person name="La Ragione R."/>
            <person name="Hildebrand F."/>
            <person name="Pallen M.J."/>
        </authorList>
    </citation>
    <scope>NUCLEOTIDE SEQUENCE</scope>
    <source>
        <strain evidence="9">CHK198-12963</strain>
    </source>
</reference>
<name>A0A9D2PVG3_9FIRM</name>
<dbReference type="InterPro" id="IPR035906">
    <property type="entry name" value="MetI-like_sf"/>
</dbReference>
<evidence type="ECO:0000256" key="7">
    <source>
        <dbReference type="RuleBase" id="RU363032"/>
    </source>
</evidence>
<feature type="transmembrane region" description="Helical" evidence="7">
    <location>
        <begin position="99"/>
        <end position="120"/>
    </location>
</feature>
<evidence type="ECO:0000256" key="3">
    <source>
        <dbReference type="ARBA" id="ARBA00022475"/>
    </source>
</evidence>
<dbReference type="Pfam" id="PF19300">
    <property type="entry name" value="BPD_transp_1_N"/>
    <property type="match status" value="1"/>
</dbReference>
<dbReference type="Pfam" id="PF00528">
    <property type="entry name" value="BPD_transp_1"/>
    <property type="match status" value="1"/>
</dbReference>
<keyword evidence="3" id="KW-1003">Cell membrane</keyword>
<comment type="similarity">
    <text evidence="7">Belongs to the binding-protein-dependent transport system permease family.</text>
</comment>
<dbReference type="SUPFAM" id="SSF161098">
    <property type="entry name" value="MetI-like"/>
    <property type="match status" value="1"/>
</dbReference>
<protein>
    <submittedName>
        <fullName evidence="9">ABC transporter permease</fullName>
    </submittedName>
</protein>
<accession>A0A9D2PVG3</accession>
<dbReference type="Proteomes" id="UP000823863">
    <property type="component" value="Unassembled WGS sequence"/>
</dbReference>
<evidence type="ECO:0000313" key="10">
    <source>
        <dbReference type="Proteomes" id="UP000823863"/>
    </source>
</evidence>
<feature type="transmembrane region" description="Helical" evidence="7">
    <location>
        <begin position="236"/>
        <end position="261"/>
    </location>
</feature>
<feature type="transmembrane region" description="Helical" evidence="7">
    <location>
        <begin position="132"/>
        <end position="156"/>
    </location>
</feature>
<keyword evidence="6 7" id="KW-0472">Membrane</keyword>
<feature type="domain" description="ABC transmembrane type-1" evidence="8">
    <location>
        <begin position="95"/>
        <end position="304"/>
    </location>
</feature>
<sequence length="314" mass="33919">MGRFLVKRILSVIPVLFVVSVVVFLLVHLVPGDPAAAMLGDMATEADIAALRERMGLNRPLLEQYVVWVGNVLHGDFGESVSGNETVLSMILSHLQPTVFLSLYSLIIAAVIAIPLGMIAARKKGAIVDHSVTVISLAGISLPSFLLGLFLMLLFAVRLKWFPVSGYVPPSQGMAAHLRSLCLPAITLGFMNAALMMRMTRASMLEVLGSDYMKMAKAKGVKEFFLIAKHAFKNTLVTVITVIGQSIVQALAGAAVVESLFAIPGLGQLMVNSIGRRDYYVIQSIVLLIAVFNVLVTMLIDIVYGLVDPRVRVS</sequence>
<proteinExistence type="inferred from homology"/>
<dbReference type="PANTHER" id="PTHR43163:SF6">
    <property type="entry name" value="DIPEPTIDE TRANSPORT SYSTEM PERMEASE PROTEIN DPPB-RELATED"/>
    <property type="match status" value="1"/>
</dbReference>
<evidence type="ECO:0000259" key="8">
    <source>
        <dbReference type="PROSITE" id="PS50928"/>
    </source>
</evidence>